<dbReference type="NCBIfam" id="TIGR00616">
    <property type="entry name" value="rect"/>
    <property type="match status" value="1"/>
</dbReference>
<dbReference type="Pfam" id="PF03837">
    <property type="entry name" value="RecT"/>
    <property type="match status" value="1"/>
</dbReference>
<dbReference type="RefSeq" id="WP_349173986.1">
    <property type="nucleotide sequence ID" value="NZ_JBBMEU010000079.1"/>
</dbReference>
<sequence length="293" mass="31985">MATTKGGLAAAKKAAPAAASPMKNMQDLIISMKGQIEAALPSVITGERFARMVLTAMSNTPKLASCTPKSFLGAMMQAAQLGLEPNTPLGEAYLIPFMNHGTLECQFQVGYKGMISLAHRSGLYVQAHEVHENDEFDVEYGLEPKLVHKPVFKDRGSVVAYYGVWKDKDGISGFEIMSKEDVEAHARKYSQSYGKGFSPWKTNFDEMAKKTVIKKALKYAPLTTEFIRGVTADGTIKTALSQNMADVSDETDYTDIEAEPVPDNVDPATGEVKTDKTNQEKQDDAILEASLDM</sequence>
<protein>
    <submittedName>
        <fullName evidence="2">Recombinase RecT</fullName>
    </submittedName>
</protein>
<proteinExistence type="predicted"/>
<dbReference type="InterPro" id="IPR018330">
    <property type="entry name" value="RecT_fam"/>
</dbReference>
<evidence type="ECO:0000313" key="3">
    <source>
        <dbReference type="Proteomes" id="UP001433088"/>
    </source>
</evidence>
<dbReference type="InterPro" id="IPR004590">
    <property type="entry name" value="ssDNA_annealing_RecT"/>
</dbReference>
<organism evidence="2 3">
    <name type="scientific">Megasphaera intestinihominis</name>
    <dbReference type="NCBI Taxonomy" id="3133159"/>
    <lineage>
        <taxon>Bacteria</taxon>
        <taxon>Bacillati</taxon>
        <taxon>Bacillota</taxon>
        <taxon>Negativicutes</taxon>
        <taxon>Veillonellales</taxon>
        <taxon>Veillonellaceae</taxon>
        <taxon>Megasphaera</taxon>
    </lineage>
</organism>
<name>A0ABV1CY80_9FIRM</name>
<reference evidence="2 3" key="1">
    <citation type="submission" date="2024-03" db="EMBL/GenBank/DDBJ databases">
        <title>Human intestinal bacterial collection.</title>
        <authorList>
            <person name="Pauvert C."/>
            <person name="Hitch T.C.A."/>
            <person name="Clavel T."/>
        </authorList>
    </citation>
    <scope>NUCLEOTIDE SEQUENCE [LARGE SCALE GENOMIC DNA]</scope>
    <source>
        <strain evidence="2 3">CLA-AA-H81</strain>
    </source>
</reference>
<accession>A0ABV1CY80</accession>
<comment type="caution">
    <text evidence="2">The sequence shown here is derived from an EMBL/GenBank/DDBJ whole genome shotgun (WGS) entry which is preliminary data.</text>
</comment>
<evidence type="ECO:0000313" key="2">
    <source>
        <dbReference type="EMBL" id="MEQ2423085.1"/>
    </source>
</evidence>
<keyword evidence="3" id="KW-1185">Reference proteome</keyword>
<dbReference type="Proteomes" id="UP001433088">
    <property type="component" value="Unassembled WGS sequence"/>
</dbReference>
<feature type="region of interest" description="Disordered" evidence="1">
    <location>
        <begin position="255"/>
        <end position="293"/>
    </location>
</feature>
<gene>
    <name evidence="2" type="ORF">WMO23_10150</name>
</gene>
<dbReference type="EMBL" id="JBBMEU010000079">
    <property type="protein sequence ID" value="MEQ2423085.1"/>
    <property type="molecule type" value="Genomic_DNA"/>
</dbReference>
<evidence type="ECO:0000256" key="1">
    <source>
        <dbReference type="SAM" id="MobiDB-lite"/>
    </source>
</evidence>
<feature type="compositionally biased region" description="Basic and acidic residues" evidence="1">
    <location>
        <begin position="272"/>
        <end position="284"/>
    </location>
</feature>